<keyword evidence="1" id="KW-0614">Plasmid</keyword>
<evidence type="ECO:0000313" key="2">
    <source>
        <dbReference type="Proteomes" id="UP000422569"/>
    </source>
</evidence>
<dbReference type="GeneID" id="42571032"/>
<protein>
    <submittedName>
        <fullName evidence="1">Uncharacterized protein</fullName>
    </submittedName>
</protein>
<keyword evidence="2" id="KW-1185">Reference proteome</keyword>
<evidence type="ECO:0000313" key="1">
    <source>
        <dbReference type="EMBL" id="QGN00135.1"/>
    </source>
</evidence>
<proteinExistence type="predicted"/>
<geneLocation type="plasmid" evidence="1">
    <name>unnamed2</name>
</geneLocation>
<organism evidence="1 2">
    <name type="scientific">Methylocystis parvus</name>
    <dbReference type="NCBI Taxonomy" id="134"/>
    <lineage>
        <taxon>Bacteria</taxon>
        <taxon>Pseudomonadati</taxon>
        <taxon>Pseudomonadota</taxon>
        <taxon>Alphaproteobacteria</taxon>
        <taxon>Hyphomicrobiales</taxon>
        <taxon>Methylocystaceae</taxon>
        <taxon>Methylocystis</taxon>
    </lineage>
</organism>
<name>A0A6B8M7Q7_9HYPH</name>
<accession>A0A6B8M7Q7</accession>
<dbReference type="AlphaFoldDB" id="A0A6B8M7Q7"/>
<reference evidence="1 2" key="1">
    <citation type="submission" date="2019-09" db="EMBL/GenBank/DDBJ databases">
        <title>Isolation and complete genome sequencing of Methylocystis species.</title>
        <authorList>
            <person name="Rumah B.L."/>
            <person name="Stead C.E."/>
            <person name="Stevens B.C."/>
            <person name="Minton N.P."/>
            <person name="Grosse-Honebrink A."/>
            <person name="Zhang Y."/>
        </authorList>
    </citation>
    <scope>NUCLEOTIDE SEQUENCE [LARGE SCALE GENOMIC DNA]</scope>
    <source>
        <strain evidence="1 2">BRCS2</strain>
        <plasmid evidence="1 2">unnamed2</plasmid>
    </source>
</reference>
<dbReference type="RefSeq" id="WP_016921454.1">
    <property type="nucleotide sequence ID" value="NZ_CP044333.1"/>
</dbReference>
<dbReference type="Proteomes" id="UP000422569">
    <property type="component" value="Plasmid unnamed2"/>
</dbReference>
<dbReference type="KEGG" id="mpar:F7D14_21435"/>
<gene>
    <name evidence="1" type="ORF">F7D14_21435</name>
</gene>
<sequence length="582" mass="61948">MSAITKRLPLDHAAAAEGRRLAADPNIVSVGFGLKFVGGKPTMEVALHYYVREKLAADDAIEQRGSEKVPPQVEGYKTDVLLWKIARANACPDSKRPTAERGSRREDPLVGGTSTAILGGFSNILFHYGTLGGICFDAGNGAAMAISNAHVWGSDLGTEAIQPFPPVSDYVGGAIEWLACGGPLSHLFTWTAPSALTGVLTGAAAAAWVAAAASDAEDPNRWGQRVSPIPAAGVKTTRERIQLVAKLPRIPFPGRHWSSKAMWDYTRDTTAGSNNVMTDEARSNEHVLVGKRVFTDRNVYSPGDTVGICAQLWTLAGERDPERFVVAHSFPIRDPGRVIQRVLRQGAACARLDRALDEGRQSICIHGFPHQVAGVAAVNFPLIAAPFVVIGEDSSELLDPGPNNPSGVSALRLPKRLLAIACPPSTHVDLSLFHRGAAVRVRAISANGAAVDQAVTPPDPDVAHRLRLTGPEIIRIELDGRDGDGFLAEICVDKRMIGVEKWKGVSTYYGGSFPLPRNEPDGKWAVVVISQSLDNTPTNGDPIAAARKLGGIVDSANVSETGECACEILFDATFDVAAPILL</sequence>
<dbReference type="EMBL" id="CP044333">
    <property type="protein sequence ID" value="QGN00135.1"/>
    <property type="molecule type" value="Genomic_DNA"/>
</dbReference>